<dbReference type="PANTHER" id="PTHR11070:SF2">
    <property type="entry name" value="ATP-DEPENDENT DNA HELICASE SRS2"/>
    <property type="match status" value="1"/>
</dbReference>
<name>W2CE17_9BACT</name>
<dbReference type="GO" id="GO:0000725">
    <property type="term" value="P:recombinational repair"/>
    <property type="evidence" value="ECO:0007669"/>
    <property type="project" value="TreeGrafter"/>
</dbReference>
<dbReference type="Gene3D" id="3.30.160.800">
    <property type="match status" value="1"/>
</dbReference>
<dbReference type="GO" id="GO:0033202">
    <property type="term" value="C:DNA helicase complex"/>
    <property type="evidence" value="ECO:0007669"/>
    <property type="project" value="TreeGrafter"/>
</dbReference>
<dbReference type="AlphaFoldDB" id="W2CE17"/>
<accession>W2CE17</accession>
<comment type="caution">
    <text evidence="8">The sequence shown here is derived from an EMBL/GenBank/DDBJ whole genome shotgun (WGS) entry which is preliminary data.</text>
</comment>
<dbReference type="EMBL" id="AYYC01000516">
    <property type="protein sequence ID" value="ETK05489.1"/>
    <property type="molecule type" value="Genomic_DNA"/>
</dbReference>
<dbReference type="PANTHER" id="PTHR11070">
    <property type="entry name" value="UVRD / RECB / PCRA DNA HELICASE FAMILY MEMBER"/>
    <property type="match status" value="1"/>
</dbReference>
<reference evidence="8 9" key="1">
    <citation type="submission" date="2013-11" db="EMBL/GenBank/DDBJ databases">
        <title>Single cell genomics of uncultured Tannerella BU063 (oral taxon 286).</title>
        <authorList>
            <person name="Beall C.J."/>
            <person name="Campbell A.G."/>
            <person name="Griffen A.L."/>
            <person name="Podar M."/>
            <person name="Leys E.J."/>
        </authorList>
    </citation>
    <scope>NUCLEOTIDE SEQUENCE [LARGE SCALE GENOMIC DNA]</scope>
    <source>
        <strain evidence="8">Cell 5</strain>
    </source>
</reference>
<dbReference type="GO" id="GO:0003677">
    <property type="term" value="F:DNA binding"/>
    <property type="evidence" value="ECO:0007669"/>
    <property type="project" value="InterPro"/>
</dbReference>
<dbReference type="Pfam" id="PF13361">
    <property type="entry name" value="UvrD_C"/>
    <property type="match status" value="1"/>
</dbReference>
<proteinExistence type="predicted"/>
<protein>
    <recommendedName>
        <fullName evidence="5">DNA 3'-5' helicase II</fullName>
    </recommendedName>
</protein>
<dbReference type="PROSITE" id="PS51217">
    <property type="entry name" value="UVRD_HELICASE_CTER"/>
    <property type="match status" value="1"/>
</dbReference>
<organism evidence="8 9">
    <name type="scientific">Tannerella sp. oral taxon BU063 isolate Cell 5</name>
    <dbReference type="NCBI Taxonomy" id="1410950"/>
    <lineage>
        <taxon>Bacteria</taxon>
        <taxon>Pseudomonadati</taxon>
        <taxon>Bacteroidota</taxon>
        <taxon>Bacteroidia</taxon>
        <taxon>Bacteroidales</taxon>
        <taxon>Tannerellaceae</taxon>
        <taxon>Tannerella</taxon>
    </lineage>
</organism>
<dbReference type="Gene3D" id="1.10.486.10">
    <property type="entry name" value="PCRA, domain 4"/>
    <property type="match status" value="1"/>
</dbReference>
<dbReference type="GO" id="GO:0043138">
    <property type="term" value="F:3'-5' DNA helicase activity"/>
    <property type="evidence" value="ECO:0007669"/>
    <property type="project" value="TreeGrafter"/>
</dbReference>
<dbReference type="InterPro" id="IPR014017">
    <property type="entry name" value="DNA_helicase_UvrD-like_C"/>
</dbReference>
<keyword evidence="2" id="KW-0378">Hydrolase</keyword>
<dbReference type="GO" id="GO:0016787">
    <property type="term" value="F:hydrolase activity"/>
    <property type="evidence" value="ECO:0007669"/>
    <property type="project" value="UniProtKB-KW"/>
</dbReference>
<dbReference type="PATRIC" id="fig|1410950.3.peg.255"/>
<dbReference type="GO" id="GO:0005524">
    <property type="term" value="F:ATP binding"/>
    <property type="evidence" value="ECO:0007669"/>
    <property type="project" value="UniProtKB-KW"/>
</dbReference>
<evidence type="ECO:0000256" key="3">
    <source>
        <dbReference type="ARBA" id="ARBA00022806"/>
    </source>
</evidence>
<evidence type="ECO:0000256" key="2">
    <source>
        <dbReference type="ARBA" id="ARBA00022801"/>
    </source>
</evidence>
<gene>
    <name evidence="8" type="ORF">T229_03155</name>
</gene>
<evidence type="ECO:0000259" key="7">
    <source>
        <dbReference type="PROSITE" id="PS51217"/>
    </source>
</evidence>
<dbReference type="GO" id="GO:0005829">
    <property type="term" value="C:cytosol"/>
    <property type="evidence" value="ECO:0007669"/>
    <property type="project" value="TreeGrafter"/>
</dbReference>
<dbReference type="Pfam" id="PF21196">
    <property type="entry name" value="PcrA_UvrD_tudor"/>
    <property type="match status" value="1"/>
</dbReference>
<evidence type="ECO:0000256" key="4">
    <source>
        <dbReference type="ARBA" id="ARBA00022840"/>
    </source>
</evidence>
<keyword evidence="4" id="KW-0067">ATP-binding</keyword>
<feature type="region of interest" description="Disordered" evidence="6">
    <location>
        <begin position="309"/>
        <end position="341"/>
    </location>
</feature>
<evidence type="ECO:0000313" key="8">
    <source>
        <dbReference type="EMBL" id="ETK05489.1"/>
    </source>
</evidence>
<feature type="compositionally biased region" description="Polar residues" evidence="6">
    <location>
        <begin position="323"/>
        <end position="332"/>
    </location>
</feature>
<dbReference type="InterPro" id="IPR027417">
    <property type="entry name" value="P-loop_NTPase"/>
</dbReference>
<evidence type="ECO:0000313" key="9">
    <source>
        <dbReference type="Proteomes" id="UP000018872"/>
    </source>
</evidence>
<feature type="domain" description="UvrD-like helicase C-terminal" evidence="7">
    <location>
        <begin position="1"/>
        <end position="203"/>
    </location>
</feature>
<dbReference type="InterPro" id="IPR000212">
    <property type="entry name" value="DNA_helicase_UvrD/REP"/>
</dbReference>
<dbReference type="CDD" id="cd18807">
    <property type="entry name" value="SF1_C_UvrD"/>
    <property type="match status" value="1"/>
</dbReference>
<dbReference type="SUPFAM" id="SSF52540">
    <property type="entry name" value="P-loop containing nucleoside triphosphate hydrolases"/>
    <property type="match status" value="1"/>
</dbReference>
<sequence>MLRERNFPYRIYGGLSFYQRKEIKDILAYLRLLSNLDDEEAFKRVVNYPARGIGNTTLQKLFTASREHGVSLWSVAEHPDAYGVALNRGTLGKLAAFCTLLRDFQAQAARLGAFDLVLKVISESGIKSDLDREDGPEGDSRRENVEELLGAIRSFEHEVLGENTQGRVPVTDYLQQSALQTDADEKDDGTPKITLMTIHAAKGLEFDAVFVTGLEENLFPGSQARLFANEMEEERRLFYVAVTRAKRFCYLSYAQSRYRYGNLEVSDESLFVGEIDRRFVVKDASSSDALIGGIAPSLRKALFGVDSAAEPPRPKPAFRPSCFETSAPSRGGQTPRPAPLAKPLRRVETPPAAISGSVHSAGLAIGTCIDHERFGRGRITQIEGSGDNAKATVEFDLSGRKNLLLKFAKFTVVEA</sequence>
<evidence type="ECO:0000256" key="1">
    <source>
        <dbReference type="ARBA" id="ARBA00022741"/>
    </source>
</evidence>
<keyword evidence="1" id="KW-0547">Nucleotide-binding</keyword>
<evidence type="ECO:0000256" key="5">
    <source>
        <dbReference type="ARBA" id="ARBA00034923"/>
    </source>
</evidence>
<keyword evidence="3" id="KW-0347">Helicase</keyword>
<dbReference type="Proteomes" id="UP000018872">
    <property type="component" value="Unassembled WGS sequence"/>
</dbReference>
<evidence type="ECO:0000256" key="6">
    <source>
        <dbReference type="SAM" id="MobiDB-lite"/>
    </source>
</evidence>